<dbReference type="GeneID" id="28250949"/>
<gene>
    <name evidence="1" type="ORF">K529_013905</name>
</gene>
<protein>
    <submittedName>
        <fullName evidence="1">Uncharacterized protein</fullName>
    </submittedName>
</protein>
<name>A0A1B1A5T0_9RHOB</name>
<dbReference type="STRING" id="1265309.K529_013905"/>
<sequence length="137" mass="15083">MTEARRLDSNGVLFLKLSKISTKKAAVEAFCEKPWPIRLEIASNCLTKRGILPLSDNDNLVVRPSRLGFQLTSSLEVKARIHRFIDDEVALVQRLQAPRKLGCITSDIVGRMTGVVTINSLVEQTGLDGMGSVRSFG</sequence>
<evidence type="ECO:0000313" key="2">
    <source>
        <dbReference type="Proteomes" id="UP000013243"/>
    </source>
</evidence>
<dbReference type="EMBL" id="CP015230">
    <property type="protein sequence ID" value="ANP41867.1"/>
    <property type="molecule type" value="Genomic_DNA"/>
</dbReference>
<dbReference type="AlphaFoldDB" id="A0A1B1A5T0"/>
<dbReference type="KEGG" id="rmb:K529_013905"/>
<accession>A0A1B1A5T0</accession>
<dbReference type="Proteomes" id="UP000013243">
    <property type="component" value="Chromosome"/>
</dbReference>
<reference evidence="1 2" key="1">
    <citation type="journal article" date="2016" name="ISME J.">
        <title>Global occurrence and heterogeneity of the Roseobacter-clade species Ruegeria mobilis.</title>
        <authorList>
            <person name="Sonnenschein E."/>
            <person name="Gram L."/>
        </authorList>
    </citation>
    <scope>NUCLEOTIDE SEQUENCE [LARGE SCALE GENOMIC DNA]</scope>
    <source>
        <strain evidence="1 2">F1926</strain>
    </source>
</reference>
<dbReference type="RefSeq" id="WP_005619594.1">
    <property type="nucleotide sequence ID" value="NZ_CP015230.1"/>
</dbReference>
<evidence type="ECO:0000313" key="1">
    <source>
        <dbReference type="EMBL" id="ANP41867.1"/>
    </source>
</evidence>
<proteinExistence type="predicted"/>
<organism evidence="1 2">
    <name type="scientific">Tritonibacter mobilis F1926</name>
    <dbReference type="NCBI Taxonomy" id="1265309"/>
    <lineage>
        <taxon>Bacteria</taxon>
        <taxon>Pseudomonadati</taxon>
        <taxon>Pseudomonadota</taxon>
        <taxon>Alphaproteobacteria</taxon>
        <taxon>Rhodobacterales</taxon>
        <taxon>Paracoccaceae</taxon>
        <taxon>Tritonibacter</taxon>
    </lineage>
</organism>